<dbReference type="EMBL" id="BAABIS010000001">
    <property type="protein sequence ID" value="GAA4871385.1"/>
    <property type="molecule type" value="Genomic_DNA"/>
</dbReference>
<evidence type="ECO:0000313" key="1">
    <source>
        <dbReference type="EMBL" id="GAA4871385.1"/>
    </source>
</evidence>
<accession>A0ABP9E9R0</accession>
<comment type="caution">
    <text evidence="1">The sequence shown here is derived from an EMBL/GenBank/DDBJ whole genome shotgun (WGS) entry which is preliminary data.</text>
</comment>
<reference evidence="2" key="1">
    <citation type="journal article" date="2019" name="Int. J. Syst. Evol. Microbiol.">
        <title>The Global Catalogue of Microorganisms (GCM) 10K type strain sequencing project: providing services to taxonomists for standard genome sequencing and annotation.</title>
        <authorList>
            <consortium name="The Broad Institute Genomics Platform"/>
            <consortium name="The Broad Institute Genome Sequencing Center for Infectious Disease"/>
            <person name="Wu L."/>
            <person name="Ma J."/>
        </authorList>
    </citation>
    <scope>NUCLEOTIDE SEQUENCE [LARGE SCALE GENOMIC DNA]</scope>
    <source>
        <strain evidence="2">JCM 13006</strain>
    </source>
</reference>
<keyword evidence="2" id="KW-1185">Reference proteome</keyword>
<dbReference type="Proteomes" id="UP001501752">
    <property type="component" value="Unassembled WGS sequence"/>
</dbReference>
<name>A0ABP9E9R0_9ACTN</name>
<dbReference type="RefSeq" id="WP_345699817.1">
    <property type="nucleotide sequence ID" value="NZ_BAABIS010000001.1"/>
</dbReference>
<protein>
    <submittedName>
        <fullName evidence="1">Uncharacterized protein</fullName>
    </submittedName>
</protein>
<sequence length="311" mass="32534">MIVHEDRAPGALALAAEGRWPELLGRFRQARAAGAPSAGPLGHLLAYFAPPELAARLFDRDGAPGTAATVGDHDAGPFWEVLATRHTWLRLAPLLDPAPVRRLVAHTRVLLGEDLAHGVEPDPGGVPYALEPWEAACREGVGPVREYLPGGGARLALRALPADREGLGPVDLPRPGPLAPELAATRLLGAMAPWASAVCVRGAAQQAAAHLADTDRVTGGPLTFPAAYPALLQLASGGPGHGAAQGRLAVWRLLTAMTGETVLERAEVEALVARLRCFTWCESDDELCYLHLAVEDPATGLAWAVSGQAAV</sequence>
<organism evidence="1 2">
    <name type="scientific">Kitasatospora terrestris</name>
    <dbReference type="NCBI Taxonomy" id="258051"/>
    <lineage>
        <taxon>Bacteria</taxon>
        <taxon>Bacillati</taxon>
        <taxon>Actinomycetota</taxon>
        <taxon>Actinomycetes</taxon>
        <taxon>Kitasatosporales</taxon>
        <taxon>Streptomycetaceae</taxon>
        <taxon>Kitasatospora</taxon>
    </lineage>
</organism>
<evidence type="ECO:0000313" key="2">
    <source>
        <dbReference type="Proteomes" id="UP001501752"/>
    </source>
</evidence>
<gene>
    <name evidence="1" type="ORF">GCM10023235_57900</name>
</gene>
<proteinExistence type="predicted"/>